<keyword evidence="8" id="KW-0963">Cytoplasm</keyword>
<evidence type="ECO:0000256" key="6">
    <source>
        <dbReference type="ARBA" id="ARBA00023098"/>
    </source>
</evidence>
<dbReference type="RefSeq" id="WP_054493182.1">
    <property type="nucleotide sequence ID" value="NZ_BBZA01000137.1"/>
</dbReference>
<dbReference type="PATRIC" id="fig|872965.6.peg.1843"/>
<evidence type="ECO:0000256" key="1">
    <source>
        <dbReference type="ARBA" id="ARBA00022516"/>
    </source>
</evidence>
<dbReference type="InterPro" id="IPR008278">
    <property type="entry name" value="4-PPantetheinyl_Trfase_dom"/>
</dbReference>
<dbReference type="GO" id="GO:0005737">
    <property type="term" value="C:cytoplasm"/>
    <property type="evidence" value="ECO:0007669"/>
    <property type="project" value="UniProtKB-SubCell"/>
</dbReference>
<evidence type="ECO:0000256" key="5">
    <source>
        <dbReference type="ARBA" id="ARBA00022842"/>
    </source>
</evidence>
<dbReference type="EMBL" id="BBZA01000137">
    <property type="protein sequence ID" value="GAP63334.1"/>
    <property type="molecule type" value="Genomic_DNA"/>
</dbReference>
<comment type="function">
    <text evidence="8">Transfers the 4'-phosphopantetheine moiety from coenzyme A to a Ser of acyl-carrier-protein.</text>
</comment>
<comment type="caution">
    <text evidence="10">The sequence shown here is derived from an EMBL/GenBank/DDBJ whole genome shotgun (WGS) entry which is preliminary data.</text>
</comment>
<dbReference type="InParanoid" id="A0A0N0RFL3"/>
<keyword evidence="5 8" id="KW-0460">Magnesium</keyword>
<dbReference type="Pfam" id="PF01648">
    <property type="entry name" value="ACPS"/>
    <property type="match status" value="1"/>
</dbReference>
<comment type="subcellular location">
    <subcellularLocation>
        <location evidence="8">Cytoplasm</location>
    </subcellularLocation>
</comment>
<dbReference type="Gene3D" id="3.90.470.20">
    <property type="entry name" value="4'-phosphopantetheinyl transferase domain"/>
    <property type="match status" value="1"/>
</dbReference>
<dbReference type="AlphaFoldDB" id="A0A0N0RFL3"/>
<comment type="catalytic activity">
    <reaction evidence="8">
        <text>apo-[ACP] + CoA = holo-[ACP] + adenosine 3',5'-bisphosphate + H(+)</text>
        <dbReference type="Rhea" id="RHEA:12068"/>
        <dbReference type="Rhea" id="RHEA-COMP:9685"/>
        <dbReference type="Rhea" id="RHEA-COMP:9690"/>
        <dbReference type="ChEBI" id="CHEBI:15378"/>
        <dbReference type="ChEBI" id="CHEBI:29999"/>
        <dbReference type="ChEBI" id="CHEBI:57287"/>
        <dbReference type="ChEBI" id="CHEBI:58343"/>
        <dbReference type="ChEBI" id="CHEBI:64479"/>
        <dbReference type="EC" id="2.7.8.7"/>
    </reaction>
</comment>
<evidence type="ECO:0000256" key="8">
    <source>
        <dbReference type="HAMAP-Rule" id="MF_00101"/>
    </source>
</evidence>
<keyword evidence="7 8" id="KW-0275">Fatty acid biosynthesis</keyword>
<gene>
    <name evidence="8 10" type="primary">acpS</name>
    <name evidence="10" type="ORF">ARMA_1757</name>
    <name evidence="11" type="ORF">SE16_09025</name>
</gene>
<comment type="similarity">
    <text evidence="8">Belongs to the P-Pant transferase superfamily. AcpS family.</text>
</comment>
<keyword evidence="12" id="KW-1185">Reference proteome</keyword>
<dbReference type="HAMAP" id="MF_00101">
    <property type="entry name" value="AcpS"/>
    <property type="match status" value="1"/>
</dbReference>
<dbReference type="NCBIfam" id="TIGR00556">
    <property type="entry name" value="pantethn_trn"/>
    <property type="match status" value="1"/>
</dbReference>
<comment type="cofactor">
    <cofactor evidence="8">
        <name>Mg(2+)</name>
        <dbReference type="ChEBI" id="CHEBI:18420"/>
    </cofactor>
</comment>
<evidence type="ECO:0000259" key="9">
    <source>
        <dbReference type="Pfam" id="PF01648"/>
    </source>
</evidence>
<evidence type="ECO:0000256" key="4">
    <source>
        <dbReference type="ARBA" id="ARBA00022832"/>
    </source>
</evidence>
<dbReference type="FunCoup" id="A0A0N0RFL3">
    <property type="interactions" value="110"/>
</dbReference>
<evidence type="ECO:0000256" key="3">
    <source>
        <dbReference type="ARBA" id="ARBA00022723"/>
    </source>
</evidence>
<dbReference type="GO" id="GO:0008897">
    <property type="term" value="F:holo-[acyl-carrier-protein] synthase activity"/>
    <property type="evidence" value="ECO:0007669"/>
    <property type="project" value="UniProtKB-UniRule"/>
</dbReference>
<feature type="binding site" evidence="8">
    <location>
        <position position="8"/>
    </location>
    <ligand>
        <name>Mg(2+)</name>
        <dbReference type="ChEBI" id="CHEBI:18420"/>
    </ligand>
</feature>
<dbReference type="STRING" id="872965.SE16_09025"/>
<dbReference type="GO" id="GO:0006633">
    <property type="term" value="P:fatty acid biosynthetic process"/>
    <property type="evidence" value="ECO:0007669"/>
    <property type="project" value="UniProtKB-UniRule"/>
</dbReference>
<dbReference type="Proteomes" id="UP000050502">
    <property type="component" value="Unassembled WGS sequence"/>
</dbReference>
<keyword evidence="2 8" id="KW-0808">Transferase</keyword>
<keyword evidence="4 8" id="KW-0276">Fatty acid metabolism</keyword>
<dbReference type="Proteomes" id="UP000037784">
    <property type="component" value="Unassembled WGS sequence"/>
</dbReference>
<evidence type="ECO:0000313" key="12">
    <source>
        <dbReference type="Proteomes" id="UP000037784"/>
    </source>
</evidence>
<keyword evidence="6 8" id="KW-0443">Lipid metabolism</keyword>
<reference evidence="10 12" key="1">
    <citation type="journal article" date="2015" name="Genome Announc.">
        <title>Draft Genome Sequence of a Heterotrophic Facultative Anaerobic Thermophilic Bacterium, Ardenticatena maritima Strain 110ST.</title>
        <authorList>
            <person name="Kawaichi S."/>
            <person name="Yoshida T."/>
            <person name="Sako Y."/>
            <person name="Nakamura R."/>
        </authorList>
    </citation>
    <scope>NUCLEOTIDE SEQUENCE [LARGE SCALE GENOMIC DNA]</scope>
    <source>
        <strain evidence="10 12">110S</strain>
    </source>
</reference>
<feature type="binding site" evidence="8">
    <location>
        <position position="54"/>
    </location>
    <ligand>
        <name>Mg(2+)</name>
        <dbReference type="ChEBI" id="CHEBI:18420"/>
    </ligand>
</feature>
<feature type="domain" description="4'-phosphopantetheinyl transferase" evidence="9">
    <location>
        <begin position="6"/>
        <end position="116"/>
    </location>
</feature>
<evidence type="ECO:0000256" key="7">
    <source>
        <dbReference type="ARBA" id="ARBA00023160"/>
    </source>
</evidence>
<proteinExistence type="inferred from homology"/>
<reference evidence="12" key="3">
    <citation type="submission" date="2015-08" db="EMBL/GenBank/DDBJ databases">
        <title>Draft Genome Sequence of a Heterotrophic Facultative Anaerobic Bacterium Ardenticatena maritima Strain 110S.</title>
        <authorList>
            <person name="Kawaichi S."/>
            <person name="Yoshida T."/>
            <person name="Sako Y."/>
            <person name="Nakamura R."/>
        </authorList>
    </citation>
    <scope>NUCLEOTIDE SEQUENCE [LARGE SCALE GENOMIC DNA]</scope>
    <source>
        <strain evidence="12">110S</strain>
    </source>
</reference>
<evidence type="ECO:0000313" key="10">
    <source>
        <dbReference type="EMBL" id="GAP63334.1"/>
    </source>
</evidence>
<keyword evidence="1 8" id="KW-0444">Lipid biosynthesis</keyword>
<organism evidence="10 12">
    <name type="scientific">Ardenticatena maritima</name>
    <dbReference type="NCBI Taxonomy" id="872965"/>
    <lineage>
        <taxon>Bacteria</taxon>
        <taxon>Bacillati</taxon>
        <taxon>Chloroflexota</taxon>
        <taxon>Ardenticatenia</taxon>
        <taxon>Ardenticatenales</taxon>
        <taxon>Ardenticatenaceae</taxon>
        <taxon>Ardenticatena</taxon>
    </lineage>
</organism>
<dbReference type="InterPro" id="IPR037143">
    <property type="entry name" value="4-PPantetheinyl_Trfase_dom_sf"/>
</dbReference>
<dbReference type="OrthoDB" id="517356at2"/>
<evidence type="ECO:0000313" key="11">
    <source>
        <dbReference type="EMBL" id="KPL87725.1"/>
    </source>
</evidence>
<name>A0A0N0RFL3_9CHLR</name>
<dbReference type="EMBL" id="LGKN01000005">
    <property type="protein sequence ID" value="KPL87725.1"/>
    <property type="molecule type" value="Genomic_DNA"/>
</dbReference>
<dbReference type="InterPro" id="IPR004568">
    <property type="entry name" value="Ppantetheine-prot_Trfase_dom"/>
</dbReference>
<evidence type="ECO:0000313" key="13">
    <source>
        <dbReference type="Proteomes" id="UP000050502"/>
    </source>
</evidence>
<sequence length="121" mass="13060">MPLATGVDIVEVHRLEAAVARFGERFLNRFLTERERAACGHKLVSIAGRWAAKEAVAKALGCGIGDVAWKEIEVLNDERGAPHVLLHGQAAHRAAQLGLHTWSLSISHTETYAVAFVVALG</sequence>
<dbReference type="EC" id="2.7.8.7" evidence="8"/>
<dbReference type="GO" id="GO:0000287">
    <property type="term" value="F:magnesium ion binding"/>
    <property type="evidence" value="ECO:0007669"/>
    <property type="project" value="UniProtKB-UniRule"/>
</dbReference>
<evidence type="ECO:0000256" key="2">
    <source>
        <dbReference type="ARBA" id="ARBA00022679"/>
    </source>
</evidence>
<protein>
    <recommendedName>
        <fullName evidence="8">Holo-[acyl-carrier-protein] synthase</fullName>
        <shortName evidence="8">Holo-ACP synthase</shortName>
        <ecNumber evidence="8">2.7.8.7</ecNumber>
    </recommendedName>
    <alternativeName>
        <fullName evidence="8">4'-phosphopantetheinyl transferase AcpS</fullName>
    </alternativeName>
</protein>
<dbReference type="SUPFAM" id="SSF56214">
    <property type="entry name" value="4'-phosphopantetheinyl transferase"/>
    <property type="match status" value="1"/>
</dbReference>
<keyword evidence="3 8" id="KW-0479">Metal-binding</keyword>
<accession>A0A0N0RFL3</accession>
<reference evidence="11 13" key="2">
    <citation type="submission" date="2015-07" db="EMBL/GenBank/DDBJ databases">
        <title>Whole genome sequence of Ardenticatena maritima DSM 23922.</title>
        <authorList>
            <person name="Hemp J."/>
            <person name="Ward L.M."/>
            <person name="Pace L.A."/>
            <person name="Fischer W.W."/>
        </authorList>
    </citation>
    <scope>NUCLEOTIDE SEQUENCE [LARGE SCALE GENOMIC DNA]</scope>
    <source>
        <strain evidence="11 13">110S</strain>
    </source>
</reference>
<dbReference type="InterPro" id="IPR002582">
    <property type="entry name" value="ACPS"/>
</dbReference>
<dbReference type="NCBIfam" id="TIGR00516">
    <property type="entry name" value="acpS"/>
    <property type="match status" value="1"/>
</dbReference>